<protein>
    <submittedName>
        <fullName evidence="5">Glycerate kinase</fullName>
    </submittedName>
</protein>
<evidence type="ECO:0000256" key="2">
    <source>
        <dbReference type="ARBA" id="ARBA00022679"/>
    </source>
</evidence>
<dbReference type="Gene3D" id="3.40.50.10350">
    <property type="entry name" value="Glycerate kinase, domain 1"/>
    <property type="match status" value="1"/>
</dbReference>
<dbReference type="GO" id="GO:0031388">
    <property type="term" value="P:organic acid phosphorylation"/>
    <property type="evidence" value="ECO:0007669"/>
    <property type="project" value="UniProtKB-UniRule"/>
</dbReference>
<comment type="similarity">
    <text evidence="1 4">Belongs to the glycerate kinase type-1 family.</text>
</comment>
<comment type="caution">
    <text evidence="5">The sequence shown here is derived from an EMBL/GenBank/DDBJ whole genome shotgun (WGS) entry which is preliminary data.</text>
</comment>
<sequence>MKIVIAPDSFKGTIGAFEVAKTVAEAFIGVADLKEIPVSDGGEGTLQCFRAALGGKYIDMSVANPFLERIHAKFLLIDDTAVIECAECIGLNLVADRKNVKLSGSYGFGELIKGALDLNVKRILLTLGGSATNDGGAGMLAALGARFTDVEGLPMLPTGGTLEEIGGISLSDLDPRIKNTEFVALTDVTAPLLGENGATMVFAKQKGADDEDLPALEKGMAHYAALLSEAAAKDCCVPGSGAAGGIGAAAFAALNAKIASGAASVLELSGFYREISDADLIITGEGRLDRQSFMGKVVGTVAAAARESNIPVYVLAGDVAEDMTAEFLSEQGIAMAVKCSVSSDPVTISQRARADLYRAALDLKELLFP</sequence>
<keyword evidence="3 4" id="KW-0418">Kinase</keyword>
<dbReference type="EMBL" id="DVNF01000134">
    <property type="protein sequence ID" value="HIU60642.1"/>
    <property type="molecule type" value="Genomic_DNA"/>
</dbReference>
<dbReference type="Proteomes" id="UP000824094">
    <property type="component" value="Unassembled WGS sequence"/>
</dbReference>
<evidence type="ECO:0000256" key="1">
    <source>
        <dbReference type="ARBA" id="ARBA00006284"/>
    </source>
</evidence>
<evidence type="ECO:0000313" key="6">
    <source>
        <dbReference type="Proteomes" id="UP000824094"/>
    </source>
</evidence>
<evidence type="ECO:0000256" key="3">
    <source>
        <dbReference type="ARBA" id="ARBA00022777"/>
    </source>
</evidence>
<dbReference type="Gene3D" id="3.90.1510.10">
    <property type="entry name" value="Glycerate kinase, domain 2"/>
    <property type="match status" value="1"/>
</dbReference>
<reference evidence="5" key="1">
    <citation type="submission" date="2020-10" db="EMBL/GenBank/DDBJ databases">
        <authorList>
            <person name="Gilroy R."/>
        </authorList>
    </citation>
    <scope>NUCLEOTIDE SEQUENCE</scope>
    <source>
        <strain evidence="5">18911</strain>
    </source>
</reference>
<dbReference type="PANTHER" id="PTHR21599:SF0">
    <property type="entry name" value="GLYCERATE KINASE"/>
    <property type="match status" value="1"/>
</dbReference>
<dbReference type="SUPFAM" id="SSF110738">
    <property type="entry name" value="Glycerate kinase I"/>
    <property type="match status" value="1"/>
</dbReference>
<keyword evidence="2 4" id="KW-0808">Transferase</keyword>
<name>A0A9D1MIB1_9FIRM</name>
<dbReference type="Pfam" id="PF02595">
    <property type="entry name" value="Gly_kinase"/>
    <property type="match status" value="1"/>
</dbReference>
<accession>A0A9D1MIB1</accession>
<evidence type="ECO:0000313" key="5">
    <source>
        <dbReference type="EMBL" id="HIU60642.1"/>
    </source>
</evidence>
<gene>
    <name evidence="5" type="ORF">IAB05_04565</name>
</gene>
<organism evidence="5 6">
    <name type="scientific">Candidatus Stercoripulliclostridium merdigallinarum</name>
    <dbReference type="NCBI Taxonomy" id="2840951"/>
    <lineage>
        <taxon>Bacteria</taxon>
        <taxon>Bacillati</taxon>
        <taxon>Bacillota</taxon>
        <taxon>Clostridia</taxon>
        <taxon>Eubacteriales</taxon>
        <taxon>Candidatus Stercoripulliclostridium</taxon>
    </lineage>
</organism>
<proteinExistence type="inferred from homology"/>
<evidence type="ECO:0000256" key="4">
    <source>
        <dbReference type="PIRNR" id="PIRNR006078"/>
    </source>
</evidence>
<dbReference type="PANTHER" id="PTHR21599">
    <property type="entry name" value="GLYCERATE KINASE"/>
    <property type="match status" value="1"/>
</dbReference>
<dbReference type="InterPro" id="IPR004381">
    <property type="entry name" value="Glycerate_kinase"/>
</dbReference>
<dbReference type="NCBIfam" id="TIGR00045">
    <property type="entry name" value="glycerate kinase"/>
    <property type="match status" value="1"/>
</dbReference>
<dbReference type="PIRSF" id="PIRSF006078">
    <property type="entry name" value="GlxK"/>
    <property type="match status" value="1"/>
</dbReference>
<dbReference type="AlphaFoldDB" id="A0A9D1MIB1"/>
<dbReference type="InterPro" id="IPR036129">
    <property type="entry name" value="Glycerate_kinase_sf"/>
</dbReference>
<dbReference type="InterPro" id="IPR018193">
    <property type="entry name" value="Glyc_kinase_flavodox-like_fold"/>
</dbReference>
<reference evidence="5" key="2">
    <citation type="journal article" date="2021" name="PeerJ">
        <title>Extensive microbial diversity within the chicken gut microbiome revealed by metagenomics and culture.</title>
        <authorList>
            <person name="Gilroy R."/>
            <person name="Ravi A."/>
            <person name="Getino M."/>
            <person name="Pursley I."/>
            <person name="Horton D.L."/>
            <person name="Alikhan N.F."/>
            <person name="Baker D."/>
            <person name="Gharbi K."/>
            <person name="Hall N."/>
            <person name="Watson M."/>
            <person name="Adriaenssens E.M."/>
            <person name="Foster-Nyarko E."/>
            <person name="Jarju S."/>
            <person name="Secka A."/>
            <person name="Antonio M."/>
            <person name="Oren A."/>
            <person name="Chaudhuri R.R."/>
            <person name="La Ragione R."/>
            <person name="Hildebrand F."/>
            <person name="Pallen M.J."/>
        </authorList>
    </citation>
    <scope>NUCLEOTIDE SEQUENCE</scope>
    <source>
        <strain evidence="5">18911</strain>
    </source>
</reference>
<dbReference type="GO" id="GO:0008887">
    <property type="term" value="F:glycerate kinase activity"/>
    <property type="evidence" value="ECO:0007669"/>
    <property type="project" value="UniProtKB-UniRule"/>
</dbReference>
<dbReference type="InterPro" id="IPR018197">
    <property type="entry name" value="Glycerate_kinase_RE-like"/>
</dbReference>